<evidence type="ECO:0000256" key="4">
    <source>
        <dbReference type="ARBA" id="ARBA00023038"/>
    </source>
</evidence>
<evidence type="ECO:0000313" key="7">
    <source>
        <dbReference type="Proteomes" id="UP000046395"/>
    </source>
</evidence>
<evidence type="ECO:0000256" key="2">
    <source>
        <dbReference type="ARBA" id="ARBA00022737"/>
    </source>
</evidence>
<feature type="domain" description="LIM zinc-binding" evidence="6">
    <location>
        <begin position="71"/>
        <end position="131"/>
    </location>
</feature>
<evidence type="ECO:0000259" key="6">
    <source>
        <dbReference type="PROSITE" id="PS50023"/>
    </source>
</evidence>
<dbReference type="InterPro" id="IPR001781">
    <property type="entry name" value="Znf_LIM"/>
</dbReference>
<dbReference type="CDD" id="cd08368">
    <property type="entry name" value="LIM"/>
    <property type="match status" value="2"/>
</dbReference>
<dbReference type="GO" id="GO:0030018">
    <property type="term" value="C:Z disc"/>
    <property type="evidence" value="ECO:0007669"/>
    <property type="project" value="TreeGrafter"/>
</dbReference>
<sequence length="139" mass="16048">MSTPQQIKTNIRICSKCNEAIKEVAIKIGDKTYHDKCFACDSCSRPLSKCGYQQKDTLTLCPGCYSEKYLPKCSRCQLAIRDMRCYTAAGKIYHEQCFACTKCGALFKDGRYWVVGKKLYCQNDYYEARLDEEIKQQKQ</sequence>
<keyword evidence="4 5" id="KW-0440">LIM domain</keyword>
<evidence type="ECO:0000256" key="3">
    <source>
        <dbReference type="ARBA" id="ARBA00022833"/>
    </source>
</evidence>
<keyword evidence="3 5" id="KW-0862">Zinc</keyword>
<dbReference type="PROSITE" id="PS00478">
    <property type="entry name" value="LIM_DOMAIN_1"/>
    <property type="match status" value="2"/>
</dbReference>
<evidence type="ECO:0000313" key="8">
    <source>
        <dbReference type="WBParaSite" id="TMUE_1000004317.1"/>
    </source>
</evidence>
<evidence type="ECO:0000256" key="1">
    <source>
        <dbReference type="ARBA" id="ARBA00022723"/>
    </source>
</evidence>
<dbReference type="PANTHER" id="PTHR24205:SF16">
    <property type="entry name" value="GH01042P-RELATED"/>
    <property type="match status" value="1"/>
</dbReference>
<keyword evidence="1 5" id="KW-0479">Metal-binding</keyword>
<dbReference type="STRING" id="70415.A0A5S6QBH5"/>
<dbReference type="Pfam" id="PF00412">
    <property type="entry name" value="LIM"/>
    <property type="match status" value="2"/>
</dbReference>
<proteinExistence type="predicted"/>
<dbReference type="Gene3D" id="2.10.110.10">
    <property type="entry name" value="Cysteine Rich Protein"/>
    <property type="match status" value="2"/>
</dbReference>
<reference evidence="8" key="1">
    <citation type="submission" date="2019-12" db="UniProtKB">
        <authorList>
            <consortium name="WormBaseParasite"/>
        </authorList>
    </citation>
    <scope>IDENTIFICATION</scope>
</reference>
<dbReference type="SMART" id="SM00132">
    <property type="entry name" value="LIM"/>
    <property type="match status" value="2"/>
</dbReference>
<organism evidence="7 8">
    <name type="scientific">Trichuris muris</name>
    <name type="common">Mouse whipworm</name>
    <dbReference type="NCBI Taxonomy" id="70415"/>
    <lineage>
        <taxon>Eukaryota</taxon>
        <taxon>Metazoa</taxon>
        <taxon>Ecdysozoa</taxon>
        <taxon>Nematoda</taxon>
        <taxon>Enoplea</taxon>
        <taxon>Dorylaimia</taxon>
        <taxon>Trichinellida</taxon>
        <taxon>Trichuridae</taxon>
        <taxon>Trichuris</taxon>
    </lineage>
</organism>
<dbReference type="GO" id="GO:0003712">
    <property type="term" value="F:transcription coregulator activity"/>
    <property type="evidence" value="ECO:0007669"/>
    <property type="project" value="TreeGrafter"/>
</dbReference>
<protein>
    <submittedName>
        <fullName evidence="8">LIM zinc-binding domain-containing protein</fullName>
    </submittedName>
</protein>
<dbReference type="AlphaFoldDB" id="A0A5S6QBH5"/>
<name>A0A5S6QBH5_TRIMR</name>
<evidence type="ECO:0000256" key="5">
    <source>
        <dbReference type="PROSITE-ProRule" id="PRU00125"/>
    </source>
</evidence>
<dbReference type="GO" id="GO:0005634">
    <property type="term" value="C:nucleus"/>
    <property type="evidence" value="ECO:0007669"/>
    <property type="project" value="TreeGrafter"/>
</dbReference>
<dbReference type="SUPFAM" id="SSF57716">
    <property type="entry name" value="Glucocorticoid receptor-like (DNA-binding domain)"/>
    <property type="match status" value="3"/>
</dbReference>
<feature type="domain" description="LIM zinc-binding" evidence="6">
    <location>
        <begin position="12"/>
        <end position="70"/>
    </location>
</feature>
<keyword evidence="2" id="KW-0677">Repeat</keyword>
<dbReference type="PROSITE" id="PS50023">
    <property type="entry name" value="LIM_DOMAIN_2"/>
    <property type="match status" value="2"/>
</dbReference>
<accession>A0A5S6QBH5</accession>
<dbReference type="WBParaSite" id="TMUE_1000004317.1">
    <property type="protein sequence ID" value="TMUE_1000004317.1"/>
    <property type="gene ID" value="WBGene00295360"/>
</dbReference>
<dbReference type="PANTHER" id="PTHR24205">
    <property type="entry name" value="FOUR AND A HALF LIM DOMAINS PROTEIN"/>
    <property type="match status" value="1"/>
</dbReference>
<keyword evidence="7" id="KW-1185">Reference proteome</keyword>
<dbReference type="GO" id="GO:0046872">
    <property type="term" value="F:metal ion binding"/>
    <property type="evidence" value="ECO:0007669"/>
    <property type="project" value="UniProtKB-KW"/>
</dbReference>
<dbReference type="Proteomes" id="UP000046395">
    <property type="component" value="Unassembled WGS sequence"/>
</dbReference>